<protein>
    <recommendedName>
        <fullName evidence="7">Isovaleryl-CoA dehydrogenase, mitochondrial</fullName>
        <ecNumber evidence="6">1.3.8.1</ecNumber>
        <ecNumber evidence="5">1.3.8.4</ecNumber>
    </recommendedName>
    <alternativeName>
        <fullName evidence="13">Butyryl-CoA dehydrogenase</fullName>
    </alternativeName>
</protein>
<reference evidence="24" key="1">
    <citation type="submission" date="2023-08" db="EMBL/GenBank/DDBJ databases">
        <title>Chromosome-level Genome Assembly of mud carp (Cirrhinus molitorella).</title>
        <authorList>
            <person name="Liu H."/>
        </authorList>
    </citation>
    <scope>NUCLEOTIDE SEQUENCE</scope>
    <source>
        <strain evidence="24">Prfri</strain>
        <tissue evidence="24">Muscle</tissue>
    </source>
</reference>
<dbReference type="CDD" id="cd04714">
    <property type="entry name" value="BAH_BAHCC1"/>
    <property type="match status" value="1"/>
</dbReference>
<dbReference type="EC" id="1.3.8.1" evidence="6"/>
<evidence type="ECO:0000256" key="1">
    <source>
        <dbReference type="ARBA" id="ARBA00001974"/>
    </source>
</evidence>
<feature type="domain" description="BAH" evidence="23">
    <location>
        <begin position="1063"/>
        <end position="1214"/>
    </location>
</feature>
<comment type="catalytic activity">
    <reaction evidence="15">
        <text>butanoyl-CoA + oxidized [electron-transfer flavoprotein] + H(+) = (2E)-butenoyl-CoA + reduced [electron-transfer flavoprotein]</text>
        <dbReference type="Rhea" id="RHEA:24004"/>
        <dbReference type="Rhea" id="RHEA-COMP:10685"/>
        <dbReference type="Rhea" id="RHEA-COMP:10686"/>
        <dbReference type="ChEBI" id="CHEBI:15378"/>
        <dbReference type="ChEBI" id="CHEBI:57332"/>
        <dbReference type="ChEBI" id="CHEBI:57371"/>
        <dbReference type="ChEBI" id="CHEBI:57692"/>
        <dbReference type="ChEBI" id="CHEBI:58307"/>
        <dbReference type="EC" id="1.3.8.1"/>
    </reaction>
</comment>
<feature type="binding site" evidence="21">
    <location>
        <begin position="190"/>
        <end position="192"/>
    </location>
    <ligand>
        <name>FAD</name>
        <dbReference type="ChEBI" id="CHEBI:57692"/>
    </ligand>
</feature>
<dbReference type="CDD" id="cd01156">
    <property type="entry name" value="IVD"/>
    <property type="match status" value="1"/>
</dbReference>
<feature type="compositionally biased region" description="Basic and acidic residues" evidence="22">
    <location>
        <begin position="619"/>
        <end position="631"/>
    </location>
</feature>
<feature type="binding site" evidence="21">
    <location>
        <position position="302"/>
    </location>
    <ligand>
        <name>FAD</name>
        <dbReference type="ChEBI" id="CHEBI:57692"/>
    </ligand>
</feature>
<evidence type="ECO:0000256" key="17">
    <source>
        <dbReference type="ARBA" id="ARBA00048375"/>
    </source>
</evidence>
<comment type="catalytic activity">
    <reaction evidence="17">
        <text>hexanoyl-CoA + oxidized [electron-transfer flavoprotein] + H(+) = (2E)-hexenoyl-CoA + reduced [electron-transfer flavoprotein]</text>
        <dbReference type="Rhea" id="RHEA:43464"/>
        <dbReference type="Rhea" id="RHEA-COMP:10685"/>
        <dbReference type="Rhea" id="RHEA-COMP:10686"/>
        <dbReference type="ChEBI" id="CHEBI:15378"/>
        <dbReference type="ChEBI" id="CHEBI:57692"/>
        <dbReference type="ChEBI" id="CHEBI:58307"/>
        <dbReference type="ChEBI" id="CHEBI:62077"/>
        <dbReference type="ChEBI" id="CHEBI:62620"/>
    </reaction>
</comment>
<dbReference type="GO" id="GO:0003682">
    <property type="term" value="F:chromatin binding"/>
    <property type="evidence" value="ECO:0007669"/>
    <property type="project" value="InterPro"/>
</dbReference>
<dbReference type="InterPro" id="IPR013786">
    <property type="entry name" value="AcylCoA_DH/ox_N"/>
</dbReference>
<dbReference type="EMBL" id="JAUYZG010000019">
    <property type="protein sequence ID" value="KAK2878388.1"/>
    <property type="molecule type" value="Genomic_DNA"/>
</dbReference>
<keyword evidence="10" id="KW-0809">Transit peptide</keyword>
<feature type="binding site" evidence="21">
    <location>
        <begin position="370"/>
        <end position="374"/>
    </location>
    <ligand>
        <name>FAD</name>
        <dbReference type="ChEBI" id="CHEBI:57692"/>
    </ligand>
</feature>
<dbReference type="InterPro" id="IPR036250">
    <property type="entry name" value="AcylCo_DH-like_C"/>
</dbReference>
<gene>
    <name evidence="24" type="ORF">Q8A67_019179</name>
</gene>
<comment type="similarity">
    <text evidence="4">Belongs to the acyl-CoA dehydrogenase family.</text>
</comment>
<dbReference type="Proteomes" id="UP001187343">
    <property type="component" value="Unassembled WGS sequence"/>
</dbReference>
<dbReference type="Gene3D" id="1.10.540.10">
    <property type="entry name" value="Acyl-CoA dehydrogenase/oxidase, N-terminal domain"/>
    <property type="match status" value="1"/>
</dbReference>
<keyword evidence="12" id="KW-0496">Mitochondrion</keyword>
<comment type="function">
    <text evidence="14">Catalyzes the conversion of isovaleryl-CoA/3-methylbutanoyl-CoA to 3-methylbut-2-enoyl-CoA as an intermediate step in the leucine (Leu) catabolic pathway. To a lesser extent, is also able to catalyze the oxidation of other saturated short-chain acyl-CoA thioesters as pentanoyl-CoA, hexenoyl-CoA and butenoyl-CoA.</text>
</comment>
<feature type="region of interest" description="Disordered" evidence="22">
    <location>
        <begin position="568"/>
        <end position="608"/>
    </location>
</feature>
<evidence type="ECO:0000256" key="7">
    <source>
        <dbReference type="ARBA" id="ARBA00018258"/>
    </source>
</evidence>
<comment type="cofactor">
    <cofactor evidence="1 21">
        <name>FAD</name>
        <dbReference type="ChEBI" id="CHEBI:57692"/>
    </cofactor>
</comment>
<organism evidence="24 25">
    <name type="scientific">Cirrhinus molitorella</name>
    <name type="common">mud carp</name>
    <dbReference type="NCBI Taxonomy" id="172907"/>
    <lineage>
        <taxon>Eukaryota</taxon>
        <taxon>Metazoa</taxon>
        <taxon>Chordata</taxon>
        <taxon>Craniata</taxon>
        <taxon>Vertebrata</taxon>
        <taxon>Euteleostomi</taxon>
        <taxon>Actinopterygii</taxon>
        <taxon>Neopterygii</taxon>
        <taxon>Teleostei</taxon>
        <taxon>Ostariophysi</taxon>
        <taxon>Cypriniformes</taxon>
        <taxon>Cyprinidae</taxon>
        <taxon>Labeoninae</taxon>
        <taxon>Labeonini</taxon>
        <taxon>Cirrhinus</taxon>
    </lineage>
</organism>
<evidence type="ECO:0000256" key="2">
    <source>
        <dbReference type="ARBA" id="ARBA00004173"/>
    </source>
</evidence>
<comment type="pathway">
    <text evidence="3">Amino-acid degradation; L-leucine degradation; (S)-3-hydroxy-3-methylglutaryl-CoA from 3-isovaleryl-CoA: step 1/3.</text>
</comment>
<feature type="compositionally biased region" description="Basic and acidic residues" evidence="22">
    <location>
        <begin position="595"/>
        <end position="608"/>
    </location>
</feature>
<evidence type="ECO:0000256" key="10">
    <source>
        <dbReference type="ARBA" id="ARBA00022946"/>
    </source>
</evidence>
<evidence type="ECO:0000256" key="18">
    <source>
        <dbReference type="ARBA" id="ARBA00052875"/>
    </source>
</evidence>
<dbReference type="EC" id="1.3.8.4" evidence="5"/>
<evidence type="ECO:0000256" key="22">
    <source>
        <dbReference type="SAM" id="MobiDB-lite"/>
    </source>
</evidence>
<evidence type="ECO:0000313" key="24">
    <source>
        <dbReference type="EMBL" id="KAK2878388.1"/>
    </source>
</evidence>
<dbReference type="Pfam" id="PF02770">
    <property type="entry name" value="Acyl-CoA_dh_M"/>
    <property type="match status" value="1"/>
</dbReference>
<dbReference type="Pfam" id="PF01426">
    <property type="entry name" value="BAH"/>
    <property type="match status" value="1"/>
</dbReference>
<dbReference type="InterPro" id="IPR046373">
    <property type="entry name" value="Acyl-CoA_Oxase/DH_mid-dom_sf"/>
</dbReference>
<evidence type="ECO:0000256" key="6">
    <source>
        <dbReference type="ARBA" id="ARBA00012046"/>
    </source>
</evidence>
<dbReference type="FunFam" id="1.10.540.10:FF:000007">
    <property type="entry name" value="Isovaleryl-CoA dehydrogenase, mitochondrial"/>
    <property type="match status" value="1"/>
</dbReference>
<dbReference type="Pfam" id="PF00441">
    <property type="entry name" value="Acyl-CoA_dh_1"/>
    <property type="match status" value="1"/>
</dbReference>
<evidence type="ECO:0000256" key="3">
    <source>
        <dbReference type="ARBA" id="ARBA00004898"/>
    </source>
</evidence>
<dbReference type="GO" id="GO:0050660">
    <property type="term" value="F:flavin adenine dinucleotide binding"/>
    <property type="evidence" value="ECO:0007669"/>
    <property type="project" value="InterPro"/>
</dbReference>
<dbReference type="FunFam" id="1.20.140.10:FF:000003">
    <property type="entry name" value="isovaleryl-CoA dehydrogenase, mitochondrial"/>
    <property type="match status" value="1"/>
</dbReference>
<evidence type="ECO:0000256" key="5">
    <source>
        <dbReference type="ARBA" id="ARBA00012044"/>
    </source>
</evidence>
<evidence type="ECO:0000256" key="8">
    <source>
        <dbReference type="ARBA" id="ARBA00022630"/>
    </source>
</evidence>
<evidence type="ECO:0000256" key="21">
    <source>
        <dbReference type="PIRSR" id="PIRSR634183-3"/>
    </source>
</evidence>
<dbReference type="Gene3D" id="1.20.140.10">
    <property type="entry name" value="Butyryl-CoA Dehydrogenase, subunit A, domain 3"/>
    <property type="match status" value="1"/>
</dbReference>
<dbReference type="FunFam" id="2.40.110.10:FF:000004">
    <property type="entry name" value="Isovaleryl-CoA dehydrogenase, mitochondrial"/>
    <property type="match status" value="1"/>
</dbReference>
<keyword evidence="25" id="KW-1185">Reference proteome</keyword>
<dbReference type="PANTHER" id="PTHR43884:SF12">
    <property type="entry name" value="ISOVALERYL-COA DEHYDROGENASE, MITOCHONDRIAL-RELATED"/>
    <property type="match status" value="1"/>
</dbReference>
<dbReference type="InterPro" id="IPR043151">
    <property type="entry name" value="BAH_sf"/>
</dbReference>
<evidence type="ECO:0000256" key="20">
    <source>
        <dbReference type="PIRSR" id="PIRSR634183-2"/>
    </source>
</evidence>
<name>A0AA88P9C3_9TELE</name>
<dbReference type="Gene3D" id="2.40.110.10">
    <property type="entry name" value="Butyryl-CoA Dehydrogenase, subunit A, domain 2"/>
    <property type="match status" value="1"/>
</dbReference>
<feature type="compositionally biased region" description="Low complexity" evidence="22">
    <location>
        <begin position="574"/>
        <end position="587"/>
    </location>
</feature>
<dbReference type="InterPro" id="IPR006089">
    <property type="entry name" value="Acyl-CoA_DH_CS"/>
</dbReference>
<evidence type="ECO:0000313" key="25">
    <source>
        <dbReference type="Proteomes" id="UP001187343"/>
    </source>
</evidence>
<dbReference type="AlphaFoldDB" id="A0AA88P9C3"/>
<keyword evidence="11" id="KW-0560">Oxidoreductase</keyword>
<proteinExistence type="inferred from homology"/>
<comment type="catalytic activity">
    <reaction evidence="16">
        <text>pentanoyl-CoA + oxidized [electron-transfer flavoprotein] + H(+) = (2E)-pentenoyl-CoA + reduced [electron-transfer flavoprotein]</text>
        <dbReference type="Rhea" id="RHEA:43456"/>
        <dbReference type="Rhea" id="RHEA-COMP:10685"/>
        <dbReference type="Rhea" id="RHEA-COMP:10686"/>
        <dbReference type="ChEBI" id="CHEBI:15378"/>
        <dbReference type="ChEBI" id="CHEBI:57389"/>
        <dbReference type="ChEBI" id="CHEBI:57692"/>
        <dbReference type="ChEBI" id="CHEBI:58307"/>
        <dbReference type="ChEBI" id="CHEBI:86160"/>
    </reaction>
</comment>
<dbReference type="PANTHER" id="PTHR43884">
    <property type="entry name" value="ACYL-COA DEHYDROGENASE"/>
    <property type="match status" value="1"/>
</dbReference>
<feature type="binding site" evidence="20">
    <location>
        <position position="267"/>
    </location>
    <ligand>
        <name>substrate</name>
    </ligand>
</feature>
<dbReference type="PROSITE" id="PS00072">
    <property type="entry name" value="ACYL_COA_DH_1"/>
    <property type="match status" value="1"/>
</dbReference>
<dbReference type="SUPFAM" id="SSF47203">
    <property type="entry name" value="Acyl-CoA dehydrogenase C-terminal domain-like"/>
    <property type="match status" value="1"/>
</dbReference>
<dbReference type="InterPro" id="IPR037069">
    <property type="entry name" value="AcylCoA_DH/ox_N_sf"/>
</dbReference>
<dbReference type="GO" id="GO:0008470">
    <property type="term" value="F:3-methylbutanoyl-CoA dehydrogenase activity"/>
    <property type="evidence" value="ECO:0007669"/>
    <property type="project" value="UniProtKB-EC"/>
</dbReference>
<keyword evidence="9 21" id="KW-0274">FAD</keyword>
<evidence type="ECO:0000256" key="12">
    <source>
        <dbReference type="ARBA" id="ARBA00023128"/>
    </source>
</evidence>
<dbReference type="InterPro" id="IPR034183">
    <property type="entry name" value="IVD"/>
</dbReference>
<dbReference type="Gene3D" id="2.30.30.490">
    <property type="match status" value="1"/>
</dbReference>
<evidence type="ECO:0000259" key="23">
    <source>
        <dbReference type="PROSITE" id="PS51038"/>
    </source>
</evidence>
<dbReference type="PROSITE" id="PS51038">
    <property type="entry name" value="BAH"/>
    <property type="match status" value="1"/>
</dbReference>
<feature type="binding site" evidence="20">
    <location>
        <begin position="274"/>
        <end position="277"/>
    </location>
    <ligand>
        <name>substrate</name>
    </ligand>
</feature>
<dbReference type="InterPro" id="IPR009075">
    <property type="entry name" value="AcylCo_DH/oxidase_C"/>
</dbReference>
<dbReference type="SMART" id="SM00439">
    <property type="entry name" value="BAH"/>
    <property type="match status" value="1"/>
</dbReference>
<evidence type="ECO:0000256" key="4">
    <source>
        <dbReference type="ARBA" id="ARBA00009347"/>
    </source>
</evidence>
<dbReference type="GO" id="GO:0006552">
    <property type="term" value="P:L-leucine catabolic process"/>
    <property type="evidence" value="ECO:0007669"/>
    <property type="project" value="TreeGrafter"/>
</dbReference>
<comment type="caution">
    <text evidence="24">The sequence shown here is derived from an EMBL/GenBank/DDBJ whole genome shotgun (WGS) entry which is preliminary data.</text>
</comment>
<feature type="region of interest" description="Disordered" evidence="22">
    <location>
        <begin position="614"/>
        <end position="633"/>
    </location>
</feature>
<evidence type="ECO:0000256" key="19">
    <source>
        <dbReference type="PIRSR" id="PIRSR634183-1"/>
    </source>
</evidence>
<comment type="catalytic activity">
    <reaction evidence="18">
        <text>3-methylbutanoyl-CoA + oxidized [electron-transfer flavoprotein] + H(+) = 3-methylbut-2-enoyl-CoA + reduced [electron-transfer flavoprotein]</text>
        <dbReference type="Rhea" id="RHEA:12276"/>
        <dbReference type="Rhea" id="RHEA-COMP:10685"/>
        <dbReference type="Rhea" id="RHEA-COMP:10686"/>
        <dbReference type="ChEBI" id="CHEBI:15378"/>
        <dbReference type="ChEBI" id="CHEBI:57344"/>
        <dbReference type="ChEBI" id="CHEBI:57345"/>
        <dbReference type="ChEBI" id="CHEBI:57692"/>
        <dbReference type="ChEBI" id="CHEBI:58307"/>
        <dbReference type="EC" id="1.3.8.4"/>
    </reaction>
</comment>
<feature type="binding site" evidence="20">
    <location>
        <begin position="397"/>
        <end position="398"/>
    </location>
    <ligand>
        <name>substrate</name>
    </ligand>
</feature>
<evidence type="ECO:0000256" key="9">
    <source>
        <dbReference type="ARBA" id="ARBA00022827"/>
    </source>
</evidence>
<evidence type="ECO:0000256" key="14">
    <source>
        <dbReference type="ARBA" id="ARBA00045583"/>
    </source>
</evidence>
<feature type="binding site" evidence="21">
    <location>
        <position position="313"/>
    </location>
    <ligand>
        <name>FAD</name>
        <dbReference type="ChEBI" id="CHEBI:57692"/>
    </ligand>
</feature>
<feature type="region of interest" description="Disordered" evidence="22">
    <location>
        <begin position="659"/>
        <end position="685"/>
    </location>
</feature>
<feature type="active site" description="Proton acceptor" evidence="19">
    <location>
        <position position="276"/>
    </location>
</feature>
<dbReference type="InterPro" id="IPR009100">
    <property type="entry name" value="AcylCoA_DH/oxidase_NM_dom_sf"/>
</dbReference>
<dbReference type="PROSITE" id="PS00073">
    <property type="entry name" value="ACYL_COA_DH_2"/>
    <property type="match status" value="1"/>
</dbReference>
<sequence>MLAVRRALRLCQRVANVSVSRRGCAGAIPVDDIVNGLTDEQIQLRQTVQRFCQEKLTPYADEIDKKNEFPRMREFWKEMGDLGLLGVTAPVEYGGTGLGYLDHVIVMEEISRASAAIALSYGAHSNLCVNQMVRHANQKQKEKYMPKLMTGEYVGALAMSESNSGSDVVSMRLTAKRQGDHYVLNGNKFWITNGPDADVVIVYAKTDPEAAARGITAFIVEKGMPGFSTAQKLDKLGMRGSNTCELIFEDCRVPEENALGPVNKGVYVLMSGLDLERLVLSAGPLGIMQAVLDHAIPYLHIREAFGQKIGTFQLMQGKMADMYTRLSSCRQYVYNVARACDKGHFSSKDCAGVILYCAENATQVALDGIQCLGGNGYINDYPMGRFLRDAKLYEIGAGTNTTQGFAWHSVMTHARQRNSLCGYKSESADQVSCQTTMDRTWPEKKAKRCPTQRGKGKEIKGKATERDRKLYPLRGRHGLGEVSALNCCVVLTRLDESETCRNVGLKEMQGKAKICKCRKKACKTCRSAPKPKSKVKPDKSALYTEFIHEPRQRRLASLNAEAVNSLLLDREDPQQTSKPSKKQQQTKGDTSLSKDTTKDSDCCRKGQDNRKRACTGEADQCRNPKKAKTESDAIDLQTLNSPAPKRLAGLNAAALLKLTSTSSGGKRRGKTDAKPNGGAVRGKQLPLKSRKQQHNLACQSQLKVSQQCCSFCEKQALHNEALWDGSTGSHGFISPGYQCRSMLGYPLKPVKEEKTETDVKSYYCCSQERSVEYCHRLALFLNQKTFPETDEHSLKGFLPSAHTLTHPAMPIGAHPYPCYPGYYVHIAHHGTPSNPGSHTPSSVPPLSMCSSGVQRPKLLPSSVSHPTGIPHPAYCNSVGTCYGEACRLSSYAYRPTQPIASRGCSYNAGCSSCMHKMEAEDYSYPLDDHSSSIAMPSALPLSICPISSVPPPTQSVPHLQTPLPDAGRPQVQIRVGRECPQRAKPPSGSRSGVRDSAVCPHIKDGQLGAGHGSSAAKQSKISRRRATNGWLPVGVATEKEVFIVGEDSTSLRRCYEGVQRDGDVIRVRDTVLLRSGPRKKSLPYVAKVSAFWEDPESGELMMSLFWYYRPEHTQGGRNPSMHCENEIFASRHQDENSVACIEDKCYVLTLAQYCRFCALVKCRKEGFPRRSSLVPPSSYVIPAYRCVPNDIDPDLVFVCRHVYDFRYGRLLKNLQ</sequence>
<evidence type="ECO:0000256" key="13">
    <source>
        <dbReference type="ARBA" id="ARBA00031895"/>
    </source>
</evidence>
<dbReference type="GO" id="GO:0005739">
    <property type="term" value="C:mitochondrion"/>
    <property type="evidence" value="ECO:0007669"/>
    <property type="project" value="UniProtKB-SubCell"/>
</dbReference>
<evidence type="ECO:0000256" key="15">
    <source>
        <dbReference type="ARBA" id="ARBA00047736"/>
    </source>
</evidence>
<dbReference type="InterPro" id="IPR006091">
    <property type="entry name" value="Acyl-CoA_Oxase/DH_mid-dom"/>
</dbReference>
<dbReference type="InterPro" id="IPR001025">
    <property type="entry name" value="BAH_dom"/>
</dbReference>
<keyword evidence="8" id="KW-0285">Flavoprotein</keyword>
<comment type="subcellular location">
    <subcellularLocation>
        <location evidence="2">Mitochondrion</location>
    </subcellularLocation>
</comment>
<evidence type="ECO:0000256" key="16">
    <source>
        <dbReference type="ARBA" id="ARBA00048345"/>
    </source>
</evidence>
<evidence type="ECO:0000256" key="11">
    <source>
        <dbReference type="ARBA" id="ARBA00023002"/>
    </source>
</evidence>
<accession>A0AA88P9C3</accession>
<dbReference type="Pfam" id="PF02771">
    <property type="entry name" value="Acyl-CoA_dh_N"/>
    <property type="match status" value="1"/>
</dbReference>
<feature type="binding site" evidence="20">
    <location>
        <position position="166"/>
    </location>
    <ligand>
        <name>substrate</name>
    </ligand>
</feature>
<dbReference type="SUPFAM" id="SSF56645">
    <property type="entry name" value="Acyl-CoA dehydrogenase NM domain-like"/>
    <property type="match status" value="1"/>
</dbReference>
<feature type="binding site" evidence="21">
    <location>
        <begin position="157"/>
        <end position="166"/>
    </location>
    <ligand>
        <name>FAD</name>
        <dbReference type="ChEBI" id="CHEBI:57692"/>
    </ligand>
</feature>